<proteinExistence type="predicted"/>
<accession>A0ACB9MHW8</accession>
<gene>
    <name evidence="1" type="ORF">L6164_023182</name>
</gene>
<evidence type="ECO:0000313" key="1">
    <source>
        <dbReference type="EMBL" id="KAI4323588.1"/>
    </source>
</evidence>
<dbReference type="EMBL" id="CM039434">
    <property type="protein sequence ID" value="KAI4323588.1"/>
    <property type="molecule type" value="Genomic_DNA"/>
</dbReference>
<protein>
    <submittedName>
        <fullName evidence="1">Uncharacterized protein</fullName>
    </submittedName>
</protein>
<sequence length="1078" mass="119212">MSSVGLRPPQFSEDLAWLPGWLQHLSSEESTEPTKSQISTKQAVKDLVFSQENGKDDNALSREEGRYNSCHLILSGEDSSPVSFSPSSENVLHFSLRLSSDVDSVFCPTQSLSASHDVLASSKATSVQLVETSVKSRENRHSMMECDAPEQNLLPPSISETAKDDCSGSPSDKTHSVRLHKEQLKVKSVEGSDISDAVELSIAASEALVIHDLVKMGSVLETIPTEALLEVALRVKQARLEGLEDGFHSSNEESDWSDSLSNLNDFAMADAYGDVGLGNGVFSEKNHCSSALLQEKDIVAENHYGFENEVSGTALRSHFVNFNENYAKEELGVNKEVEMQLKPDSPLESLRHEKQMDSYDPSLGSNSPILSENGLPIVHQTIENNSNSNILAINQTIGLPMADMTSDKPHNSVNSSLDGAGNLRKENWETFMVPRKFRSRWLGGWTCKESGSPSPECIPNFFIRETSFLSESADIVPDEASFVKKHNSQCGIGSQSSIPFEGLHSKADESILHSQDVVICSSLSLVDPLCSVVPCSIGSEHANSKSQSDKNNDTEKFVPDTPEFGVDNVQKTSDQNIAVDYKNGEDVPFSVTEKVAQLPEKLNTVKQASRKQLNSLKSYSMIEPNQSFNVQCNWAMLPTDQSIVGAVSSDQSSKGLSASKCAYGNRNEVNHENSVNHKSITEITYEKRRDYTEAVHRSDVLSEPSQQRNSPLILNHRARRLVGPKTVVSNINADKHLTQHVVPETVVQHQQNNNLHQLQPECSKFHDGPGVRKQVRFTVADEQLHQKNCLLKSASTYQNCSSVKGKKRKASKLLTNLQPPMKHSLTNYYRRAGKKLIFQGLEFLLTGLSSQKERDLETLVRNSGGVVLPDIPSPPNSRGKRSSTSSQLQLPIILCMRKLQTAKFLYGCAVGALILKVDWLTDCIAGGTILQPEEYMILRSRNDMKGIRIGKEFHLRNQESIFERVGIMLHGKHSFCTKLARIIKHGGGQVFKTLQWLVRSIDGRISIAAIVAEDKTTVSRHLKHCASEKEIPVMPSSWIIKSLYSGKLLPFTEESCKSQLPITKVPEVPISLDMSEEI</sequence>
<organism evidence="1 2">
    <name type="scientific">Bauhinia variegata</name>
    <name type="common">Purple orchid tree</name>
    <name type="synonym">Phanera variegata</name>
    <dbReference type="NCBI Taxonomy" id="167791"/>
    <lineage>
        <taxon>Eukaryota</taxon>
        <taxon>Viridiplantae</taxon>
        <taxon>Streptophyta</taxon>
        <taxon>Embryophyta</taxon>
        <taxon>Tracheophyta</taxon>
        <taxon>Spermatophyta</taxon>
        <taxon>Magnoliopsida</taxon>
        <taxon>eudicotyledons</taxon>
        <taxon>Gunneridae</taxon>
        <taxon>Pentapetalae</taxon>
        <taxon>rosids</taxon>
        <taxon>fabids</taxon>
        <taxon>Fabales</taxon>
        <taxon>Fabaceae</taxon>
        <taxon>Cercidoideae</taxon>
        <taxon>Cercideae</taxon>
        <taxon>Bauhiniinae</taxon>
        <taxon>Bauhinia</taxon>
    </lineage>
</organism>
<dbReference type="Proteomes" id="UP000828941">
    <property type="component" value="Chromosome 9"/>
</dbReference>
<reference evidence="1 2" key="1">
    <citation type="journal article" date="2022" name="DNA Res.">
        <title>Chromosomal-level genome assembly of the orchid tree Bauhinia variegata (Leguminosae; Cercidoideae) supports the allotetraploid origin hypothesis of Bauhinia.</title>
        <authorList>
            <person name="Zhong Y."/>
            <person name="Chen Y."/>
            <person name="Zheng D."/>
            <person name="Pang J."/>
            <person name="Liu Y."/>
            <person name="Luo S."/>
            <person name="Meng S."/>
            <person name="Qian L."/>
            <person name="Wei D."/>
            <person name="Dai S."/>
            <person name="Zhou R."/>
        </authorList>
    </citation>
    <scope>NUCLEOTIDE SEQUENCE [LARGE SCALE GENOMIC DNA]</scope>
    <source>
        <strain evidence="1">BV-YZ2020</strain>
    </source>
</reference>
<comment type="caution">
    <text evidence="1">The sequence shown here is derived from an EMBL/GenBank/DDBJ whole genome shotgun (WGS) entry which is preliminary data.</text>
</comment>
<name>A0ACB9MHW8_BAUVA</name>
<keyword evidence="2" id="KW-1185">Reference proteome</keyword>
<evidence type="ECO:0000313" key="2">
    <source>
        <dbReference type="Proteomes" id="UP000828941"/>
    </source>
</evidence>